<accession>A0A5D4M935</accession>
<reference evidence="1 2" key="1">
    <citation type="submission" date="2019-08" db="EMBL/GenBank/DDBJ databases">
        <title>Bacillus genomes from the desert of Cuatro Cienegas, Coahuila.</title>
        <authorList>
            <person name="Olmedo-Alvarez G."/>
        </authorList>
    </citation>
    <scope>NUCLEOTIDE SEQUENCE [LARGE SCALE GENOMIC DNA]</scope>
    <source>
        <strain evidence="1 2">CH128b_4D</strain>
    </source>
</reference>
<evidence type="ECO:0000313" key="1">
    <source>
        <dbReference type="EMBL" id="TYR97535.1"/>
    </source>
</evidence>
<dbReference type="AlphaFoldDB" id="A0A5D4M935"/>
<dbReference type="RefSeq" id="WP_148954854.1">
    <property type="nucleotide sequence ID" value="NZ_VTEG01000019.1"/>
</dbReference>
<evidence type="ECO:0000313" key="2">
    <source>
        <dbReference type="Proteomes" id="UP000325182"/>
    </source>
</evidence>
<dbReference type="Proteomes" id="UP000325182">
    <property type="component" value="Unassembled WGS sequence"/>
</dbReference>
<gene>
    <name evidence="1" type="ORF">FZC84_18590</name>
</gene>
<name>A0A5D4M935_9BACI</name>
<comment type="caution">
    <text evidence="1">The sequence shown here is derived from an EMBL/GenBank/DDBJ whole genome shotgun (WGS) entry which is preliminary data.</text>
</comment>
<protein>
    <submittedName>
        <fullName evidence="1">Uncharacterized protein</fullName>
    </submittedName>
</protein>
<dbReference type="EMBL" id="VTEG01000019">
    <property type="protein sequence ID" value="TYR97535.1"/>
    <property type="molecule type" value="Genomic_DNA"/>
</dbReference>
<proteinExistence type="predicted"/>
<sequence length="108" mass="12932">MQSEPASGYMEWRNQESMQSEWSPGYIDLAKPRIDAVRMVTRVHRFSETKNRQSEWSSDSTDLVKLKIDVFSSAGRRHQAYEITNDIEDRPQSFKRKMFHMKRQYLKQ</sequence>
<organism evidence="1 2">
    <name type="scientific">Rossellomorea vietnamensis</name>
    <dbReference type="NCBI Taxonomy" id="218284"/>
    <lineage>
        <taxon>Bacteria</taxon>
        <taxon>Bacillati</taxon>
        <taxon>Bacillota</taxon>
        <taxon>Bacilli</taxon>
        <taxon>Bacillales</taxon>
        <taxon>Bacillaceae</taxon>
        <taxon>Rossellomorea</taxon>
    </lineage>
</organism>